<gene>
    <name evidence="1" type="ORF">SBAD_LOCUS12561</name>
</gene>
<protein>
    <submittedName>
        <fullName evidence="3">Transposase</fullName>
    </submittedName>
</protein>
<keyword evidence="2" id="KW-1185">Reference proteome</keyword>
<reference evidence="1 2" key="2">
    <citation type="submission" date="2018-11" db="EMBL/GenBank/DDBJ databases">
        <authorList>
            <consortium name="Pathogen Informatics"/>
        </authorList>
    </citation>
    <scope>NUCLEOTIDE SEQUENCE [LARGE SCALE GENOMIC DNA]</scope>
</reference>
<evidence type="ECO:0000313" key="2">
    <source>
        <dbReference type="Proteomes" id="UP000270296"/>
    </source>
</evidence>
<evidence type="ECO:0000313" key="3">
    <source>
        <dbReference type="WBParaSite" id="SBAD_0001297001-mRNA-1"/>
    </source>
</evidence>
<dbReference type="EMBL" id="UZAM01018136">
    <property type="protein sequence ID" value="VDP49648.1"/>
    <property type="molecule type" value="Genomic_DNA"/>
</dbReference>
<dbReference type="Proteomes" id="UP000270296">
    <property type="component" value="Unassembled WGS sequence"/>
</dbReference>
<accession>A0A183J9L3</accession>
<organism evidence="3">
    <name type="scientific">Soboliphyme baturini</name>
    <dbReference type="NCBI Taxonomy" id="241478"/>
    <lineage>
        <taxon>Eukaryota</taxon>
        <taxon>Metazoa</taxon>
        <taxon>Ecdysozoa</taxon>
        <taxon>Nematoda</taxon>
        <taxon>Enoplea</taxon>
        <taxon>Dorylaimia</taxon>
        <taxon>Dioctophymatida</taxon>
        <taxon>Dioctophymatoidea</taxon>
        <taxon>Soboliphymatidae</taxon>
        <taxon>Soboliphyme</taxon>
    </lineage>
</organism>
<reference evidence="3" key="1">
    <citation type="submission" date="2016-06" db="UniProtKB">
        <authorList>
            <consortium name="WormBaseParasite"/>
        </authorList>
    </citation>
    <scope>IDENTIFICATION</scope>
</reference>
<proteinExistence type="predicted"/>
<evidence type="ECO:0000313" key="1">
    <source>
        <dbReference type="EMBL" id="VDP49648.1"/>
    </source>
</evidence>
<dbReference type="WBParaSite" id="SBAD_0001297001-mRNA-1">
    <property type="protein sequence ID" value="SBAD_0001297001-mRNA-1"/>
    <property type="gene ID" value="SBAD_0001297001"/>
</dbReference>
<sequence length="83" mass="9090">MTPAAALSDYKICERRIWVRRIVADGGAGLFIMVEQLDLAIASLTLPEWAMHHPPYQSCRLPKPLICLHGSAPTRDGAPSLPP</sequence>
<dbReference type="AlphaFoldDB" id="A0A183J9L3"/>
<name>A0A183J9L3_9BILA</name>